<gene>
    <name evidence="2" type="ORF">C7449_101381</name>
</gene>
<evidence type="ECO:0000313" key="2">
    <source>
        <dbReference type="EMBL" id="PTM98715.1"/>
    </source>
</evidence>
<dbReference type="GO" id="GO:0016020">
    <property type="term" value="C:membrane"/>
    <property type="evidence" value="ECO:0007669"/>
    <property type="project" value="TreeGrafter"/>
</dbReference>
<proteinExistence type="predicted"/>
<comment type="caution">
    <text evidence="2">The sequence shown here is derived from an EMBL/GenBank/DDBJ whole genome shotgun (WGS) entry which is preliminary data.</text>
</comment>
<dbReference type="SUPFAM" id="SSF53474">
    <property type="entry name" value="alpha/beta-Hydrolases"/>
    <property type="match status" value="1"/>
</dbReference>
<dbReference type="InterPro" id="IPR029058">
    <property type="entry name" value="AB_hydrolase_fold"/>
</dbReference>
<dbReference type="PANTHER" id="PTHR43798:SF5">
    <property type="entry name" value="MONOACYLGLYCEROL LIPASE ABHD6"/>
    <property type="match status" value="1"/>
</dbReference>
<organism evidence="2 3">
    <name type="scientific">Mycoplana dimorpha</name>
    <dbReference type="NCBI Taxonomy" id="28320"/>
    <lineage>
        <taxon>Bacteria</taxon>
        <taxon>Pseudomonadati</taxon>
        <taxon>Pseudomonadota</taxon>
        <taxon>Alphaproteobacteria</taxon>
        <taxon>Hyphomicrobiales</taxon>
        <taxon>Rhizobiaceae</taxon>
        <taxon>Mycoplana</taxon>
    </lineage>
</organism>
<dbReference type="Pfam" id="PF00561">
    <property type="entry name" value="Abhydrolase_1"/>
    <property type="match status" value="1"/>
</dbReference>
<dbReference type="InterPro" id="IPR050266">
    <property type="entry name" value="AB_hydrolase_sf"/>
</dbReference>
<accession>A0A2T5BI91</accession>
<keyword evidence="3" id="KW-1185">Reference proteome</keyword>
<dbReference type="Proteomes" id="UP000241247">
    <property type="component" value="Unassembled WGS sequence"/>
</dbReference>
<protein>
    <submittedName>
        <fullName evidence="2">Pimeloyl-ACP methyl ester carboxylesterase</fullName>
    </submittedName>
</protein>
<evidence type="ECO:0000313" key="3">
    <source>
        <dbReference type="Proteomes" id="UP000241247"/>
    </source>
</evidence>
<dbReference type="Gene3D" id="3.40.50.1820">
    <property type="entry name" value="alpha/beta hydrolase"/>
    <property type="match status" value="1"/>
</dbReference>
<sequence>MFDEHQLPAPDGLLLYARDYRSRDPAAARRTPVVCLAGLSRNCRDFHPLASLIAAGDDSGRRVITLDYRGRGRSAWDGEKANYNLSVECSDVLAVMTALGIDRAAFIGTSRGGLILHLLAATRPEAVAAVVLNDIGPVIEAEGLREIARYLGGDERPRSWDEAAGILRKTHGAAFPALTDADWQDMARAIYAERDGRIVADFDPAIAAQLRTLDLSRPLPDLWPQFDAFRAMPLMAIRGEHSRLLSAETFAAMATRQPHLRGYTARGQGHAPLLHKPDVFTALLDFLRDV</sequence>
<evidence type="ECO:0000259" key="1">
    <source>
        <dbReference type="Pfam" id="PF00561"/>
    </source>
</evidence>
<dbReference type="RefSeq" id="WP_374828254.1">
    <property type="nucleotide sequence ID" value="NZ_JBHEEX010000006.1"/>
</dbReference>
<feature type="domain" description="AB hydrolase-1" evidence="1">
    <location>
        <begin position="32"/>
        <end position="276"/>
    </location>
</feature>
<dbReference type="GO" id="GO:0047372">
    <property type="term" value="F:monoacylglycerol lipase activity"/>
    <property type="evidence" value="ECO:0007669"/>
    <property type="project" value="TreeGrafter"/>
</dbReference>
<dbReference type="GO" id="GO:0046464">
    <property type="term" value="P:acylglycerol catabolic process"/>
    <property type="evidence" value="ECO:0007669"/>
    <property type="project" value="TreeGrafter"/>
</dbReference>
<dbReference type="InterPro" id="IPR000073">
    <property type="entry name" value="AB_hydrolase_1"/>
</dbReference>
<name>A0A2T5BI91_MYCDI</name>
<reference evidence="2 3" key="1">
    <citation type="submission" date="2018-04" db="EMBL/GenBank/DDBJ databases">
        <title>Genomic Encyclopedia of Type Strains, Phase IV (KMG-IV): sequencing the most valuable type-strain genomes for metagenomic binning, comparative biology and taxonomic classification.</title>
        <authorList>
            <person name="Goeker M."/>
        </authorList>
    </citation>
    <scope>NUCLEOTIDE SEQUENCE [LARGE SCALE GENOMIC DNA]</scope>
    <source>
        <strain evidence="2 3">DSM 7138</strain>
    </source>
</reference>
<dbReference type="EMBL" id="PZZZ01000001">
    <property type="protein sequence ID" value="PTM98715.1"/>
    <property type="molecule type" value="Genomic_DNA"/>
</dbReference>
<dbReference type="AlphaFoldDB" id="A0A2T5BI91"/>
<dbReference type="PANTHER" id="PTHR43798">
    <property type="entry name" value="MONOACYLGLYCEROL LIPASE"/>
    <property type="match status" value="1"/>
</dbReference>